<evidence type="ECO:0000313" key="2">
    <source>
        <dbReference type="Proteomes" id="UP000178082"/>
    </source>
</evidence>
<dbReference type="AlphaFoldDB" id="A0A1F7SJE9"/>
<proteinExistence type="predicted"/>
<dbReference type="Pfam" id="PF04390">
    <property type="entry name" value="LptE"/>
    <property type="match status" value="1"/>
</dbReference>
<evidence type="ECO:0008006" key="3">
    <source>
        <dbReference type="Google" id="ProtNLM"/>
    </source>
</evidence>
<evidence type="ECO:0000313" key="1">
    <source>
        <dbReference type="EMBL" id="OGL53902.1"/>
    </source>
</evidence>
<dbReference type="EMBL" id="MGDI01000019">
    <property type="protein sequence ID" value="OGL53902.1"/>
    <property type="molecule type" value="Genomic_DNA"/>
</dbReference>
<protein>
    <recommendedName>
        <fullName evidence="3">LPS-assembly lipoprotein LptE</fullName>
    </recommendedName>
</protein>
<gene>
    <name evidence="1" type="ORF">A3G31_00685</name>
</gene>
<accession>A0A1F7SJE9</accession>
<sequence>MRAIIISISILSLFLFSSCYYLVGSGSSEAGKEIESLAIPVLKNKTDVPGIEITITDAMIKEFTAFSPKMITDTEHAKAIIHGNVVFYNLETVTADTRDKVFEYRLRIKLEITLKDIDESNILYQNKDFEWFIDFKVPRDSISRKREEEYACARLAQKLSKKLVGEIFEGF</sequence>
<comment type="caution">
    <text evidence="1">The sequence shown here is derived from an EMBL/GenBank/DDBJ whole genome shotgun (WGS) entry which is preliminary data.</text>
</comment>
<dbReference type="PROSITE" id="PS51257">
    <property type="entry name" value="PROKAR_LIPOPROTEIN"/>
    <property type="match status" value="1"/>
</dbReference>
<reference evidence="1 2" key="1">
    <citation type="journal article" date="2016" name="Nat. Commun.">
        <title>Thousands of microbial genomes shed light on interconnected biogeochemical processes in an aquifer system.</title>
        <authorList>
            <person name="Anantharaman K."/>
            <person name="Brown C.T."/>
            <person name="Hug L.A."/>
            <person name="Sharon I."/>
            <person name="Castelle C.J."/>
            <person name="Probst A.J."/>
            <person name="Thomas B.C."/>
            <person name="Singh A."/>
            <person name="Wilkins M.J."/>
            <person name="Karaoz U."/>
            <person name="Brodie E.L."/>
            <person name="Williams K.H."/>
            <person name="Hubbard S.S."/>
            <person name="Banfield J.F."/>
        </authorList>
    </citation>
    <scope>NUCLEOTIDE SEQUENCE [LARGE SCALE GENOMIC DNA]</scope>
</reference>
<dbReference type="GO" id="GO:0019867">
    <property type="term" value="C:outer membrane"/>
    <property type="evidence" value="ECO:0007669"/>
    <property type="project" value="InterPro"/>
</dbReference>
<dbReference type="STRING" id="1817883.A3G31_00685"/>
<dbReference type="GO" id="GO:0043165">
    <property type="term" value="P:Gram-negative-bacterium-type cell outer membrane assembly"/>
    <property type="evidence" value="ECO:0007669"/>
    <property type="project" value="InterPro"/>
</dbReference>
<dbReference type="InterPro" id="IPR007485">
    <property type="entry name" value="LPS_assembly_LptE"/>
</dbReference>
<name>A0A1F7SJE9_9BACT</name>
<dbReference type="Proteomes" id="UP000178082">
    <property type="component" value="Unassembled WGS sequence"/>
</dbReference>
<organism evidence="1 2">
    <name type="scientific">Candidatus Schekmanbacteria bacterium RIFCSPLOWO2_12_FULL_38_15</name>
    <dbReference type="NCBI Taxonomy" id="1817883"/>
    <lineage>
        <taxon>Bacteria</taxon>
        <taxon>Candidatus Schekmaniibacteriota</taxon>
    </lineage>
</organism>